<evidence type="ECO:0000313" key="2">
    <source>
        <dbReference type="Proteomes" id="UP000823388"/>
    </source>
</evidence>
<gene>
    <name evidence="1" type="ORF">PVAP13_5KG062300</name>
</gene>
<proteinExistence type="predicted"/>
<keyword evidence="2" id="KW-1185">Reference proteome</keyword>
<protein>
    <submittedName>
        <fullName evidence="1">Uncharacterized protein</fullName>
    </submittedName>
</protein>
<dbReference type="AlphaFoldDB" id="A0A8T0SEF3"/>
<name>A0A8T0SEF3_PANVG</name>
<sequence length="151" mass="16333">MAGSACAYTVRFGREYEDEIDDFTLLEATGHASATKDGAEEATAEALICAAKREFGVVVIDLNFSEVKALRKENETLRRNNLLLSSGWAQSVDHLETLQKTLESITIDALAGCPKISVGQLAHDAAVWAEENVWGATAALQEVGCRSMDEN</sequence>
<dbReference type="EMBL" id="CM029045">
    <property type="protein sequence ID" value="KAG2595273.1"/>
    <property type="molecule type" value="Genomic_DNA"/>
</dbReference>
<reference evidence="1" key="1">
    <citation type="submission" date="2020-05" db="EMBL/GenBank/DDBJ databases">
        <title>WGS assembly of Panicum virgatum.</title>
        <authorList>
            <person name="Lovell J.T."/>
            <person name="Jenkins J."/>
            <person name="Shu S."/>
            <person name="Juenger T.E."/>
            <person name="Schmutz J."/>
        </authorList>
    </citation>
    <scope>NUCLEOTIDE SEQUENCE</scope>
    <source>
        <strain evidence="1">AP13</strain>
    </source>
</reference>
<comment type="caution">
    <text evidence="1">The sequence shown here is derived from an EMBL/GenBank/DDBJ whole genome shotgun (WGS) entry which is preliminary data.</text>
</comment>
<evidence type="ECO:0000313" key="1">
    <source>
        <dbReference type="EMBL" id="KAG2595273.1"/>
    </source>
</evidence>
<organism evidence="1 2">
    <name type="scientific">Panicum virgatum</name>
    <name type="common">Blackwell switchgrass</name>
    <dbReference type="NCBI Taxonomy" id="38727"/>
    <lineage>
        <taxon>Eukaryota</taxon>
        <taxon>Viridiplantae</taxon>
        <taxon>Streptophyta</taxon>
        <taxon>Embryophyta</taxon>
        <taxon>Tracheophyta</taxon>
        <taxon>Spermatophyta</taxon>
        <taxon>Magnoliopsida</taxon>
        <taxon>Liliopsida</taxon>
        <taxon>Poales</taxon>
        <taxon>Poaceae</taxon>
        <taxon>PACMAD clade</taxon>
        <taxon>Panicoideae</taxon>
        <taxon>Panicodae</taxon>
        <taxon>Paniceae</taxon>
        <taxon>Panicinae</taxon>
        <taxon>Panicum</taxon>
        <taxon>Panicum sect. Hiantes</taxon>
    </lineage>
</organism>
<accession>A0A8T0SEF3</accession>
<dbReference type="Proteomes" id="UP000823388">
    <property type="component" value="Chromosome 5K"/>
</dbReference>